<organism evidence="2 3">
    <name type="scientific">Opisthorchis felineus</name>
    <dbReference type="NCBI Taxonomy" id="147828"/>
    <lineage>
        <taxon>Eukaryota</taxon>
        <taxon>Metazoa</taxon>
        <taxon>Spiralia</taxon>
        <taxon>Lophotrochozoa</taxon>
        <taxon>Platyhelminthes</taxon>
        <taxon>Trematoda</taxon>
        <taxon>Digenea</taxon>
        <taxon>Opisthorchiida</taxon>
        <taxon>Opisthorchiata</taxon>
        <taxon>Opisthorchiidae</taxon>
        <taxon>Opisthorchis</taxon>
    </lineage>
</organism>
<protein>
    <submittedName>
        <fullName evidence="2">Uncharacterized protein</fullName>
    </submittedName>
</protein>
<name>A0A4S2LBW4_OPIFE</name>
<evidence type="ECO:0000313" key="3">
    <source>
        <dbReference type="Proteomes" id="UP000308267"/>
    </source>
</evidence>
<dbReference type="AlphaFoldDB" id="A0A4S2LBW4"/>
<accession>A0A4S2LBW4</accession>
<dbReference type="OrthoDB" id="6291661at2759"/>
<evidence type="ECO:0000256" key="1">
    <source>
        <dbReference type="SAM" id="MobiDB-lite"/>
    </source>
</evidence>
<sequence length="170" mass="19012">MGQTSTKGNGYYTWSQNQPSFGGDKNICKQRLTRERVDSDEPDKDHYGAVKDKQIFSSTKRALTNWIVEEAPNYIVRVKNANKGKGYKDVHADLLSTETGITQNGNPGSLKANCGREKTLPPENCFITVTFNPGKVHRPSLLRTSTSNKNSDCNPNEKTNLIELTDEEEM</sequence>
<keyword evidence="3" id="KW-1185">Reference proteome</keyword>
<evidence type="ECO:0000313" key="2">
    <source>
        <dbReference type="EMBL" id="TGZ60892.1"/>
    </source>
</evidence>
<reference evidence="2 3" key="1">
    <citation type="journal article" date="2019" name="BMC Genomics">
        <title>New insights from Opisthorchis felineus genome: update on genomics of the epidemiologically important liver flukes.</title>
        <authorList>
            <person name="Ershov N.I."/>
            <person name="Mordvinov V.A."/>
            <person name="Prokhortchouk E.B."/>
            <person name="Pakharukova M.Y."/>
            <person name="Gunbin K.V."/>
            <person name="Ustyantsev K."/>
            <person name="Genaev M.A."/>
            <person name="Blinov A.G."/>
            <person name="Mazur A."/>
            <person name="Boulygina E."/>
            <person name="Tsygankova S."/>
            <person name="Khrameeva E."/>
            <person name="Chekanov N."/>
            <person name="Fan G."/>
            <person name="Xiao A."/>
            <person name="Zhang H."/>
            <person name="Xu X."/>
            <person name="Yang H."/>
            <person name="Solovyev V."/>
            <person name="Lee S.M."/>
            <person name="Liu X."/>
            <person name="Afonnikov D.A."/>
            <person name="Skryabin K.G."/>
        </authorList>
    </citation>
    <scope>NUCLEOTIDE SEQUENCE [LARGE SCALE GENOMIC DNA]</scope>
    <source>
        <strain evidence="2">AK-0245</strain>
        <tissue evidence="2">Whole organism</tissue>
    </source>
</reference>
<comment type="caution">
    <text evidence="2">The sequence shown here is derived from an EMBL/GenBank/DDBJ whole genome shotgun (WGS) entry which is preliminary data.</text>
</comment>
<proteinExistence type="predicted"/>
<feature type="compositionally biased region" description="Polar residues" evidence="1">
    <location>
        <begin position="142"/>
        <end position="159"/>
    </location>
</feature>
<dbReference type="Proteomes" id="UP000308267">
    <property type="component" value="Unassembled WGS sequence"/>
</dbReference>
<feature type="compositionally biased region" description="Polar residues" evidence="1">
    <location>
        <begin position="1"/>
        <end position="20"/>
    </location>
</feature>
<gene>
    <name evidence="2" type="ORF">CRM22_008289</name>
</gene>
<dbReference type="EMBL" id="SJOL01008199">
    <property type="protein sequence ID" value="TGZ60892.1"/>
    <property type="molecule type" value="Genomic_DNA"/>
</dbReference>
<feature type="region of interest" description="Disordered" evidence="1">
    <location>
        <begin position="1"/>
        <end position="27"/>
    </location>
</feature>
<feature type="region of interest" description="Disordered" evidence="1">
    <location>
        <begin position="137"/>
        <end position="170"/>
    </location>
</feature>